<dbReference type="PROSITE" id="PS00639">
    <property type="entry name" value="THIOL_PROTEASE_HIS"/>
    <property type="match status" value="1"/>
</dbReference>
<dbReference type="InterPro" id="IPR032675">
    <property type="entry name" value="LRR_dom_sf"/>
</dbReference>
<sequence>MWPANQSWWYQSAAADGDARRMRPLQFSNNHLPAHVDLRPYMTPVEDQADMSTCAANAFAGACEYIIKRQTGKLIDVSRLFIYYNGQMIDQRSLEVTDDGASKQNTVLGMRKFGICEERLWPYDEELLNKEPPPDVYDAASRVTVVPLKLPRNLVAMKTCLANQVPFLIGIKLLGKATAEVKRNHGYISMPDPSSSTVASTGTHAVLVVGYDDRTGHFIVRNSWGRDWGINGYFYIPYQYLIEKRLINYLDGLWAITDIIPRTNHKPTVRRLVVPGHNFDEQYRKDKRHSQMLALQRSMMTMKLYPNLQTAYYPTFMPRCSAFYEFAYQIYVPSIINCLKYLIKLDIRNTSFCDIKKGILVHMKYLPSSLIHLGIYDCFIENIFEQIGKSIGLETLELSNINLINVPNQIGNLSSLSFLSLPNNKLIHISSTIRNLHLLSKINLKNNRQLRSIQMLNGLKSLKILDVRHCSIDRLPLYLSQLTNLYMSNNYLINLVGIETLGYENNL</sequence>
<dbReference type="Proteomes" id="UP000663838">
    <property type="component" value="Unassembled WGS sequence"/>
</dbReference>
<gene>
    <name evidence="3" type="ORF">KIK155_LOCUS21059</name>
    <name evidence="4" type="ORF">TOA249_LOCUS25595</name>
</gene>
<dbReference type="InterPro" id="IPR038765">
    <property type="entry name" value="Papain-like_cys_pep_sf"/>
</dbReference>
<evidence type="ECO:0000313" key="3">
    <source>
        <dbReference type="EMBL" id="CAF3603550.1"/>
    </source>
</evidence>
<feature type="domain" description="Peptidase C1A papain C-terminal" evidence="2">
    <location>
        <begin position="32"/>
        <end position="242"/>
    </location>
</feature>
<evidence type="ECO:0000313" key="4">
    <source>
        <dbReference type="EMBL" id="CAF4834818.1"/>
    </source>
</evidence>
<dbReference type="EMBL" id="CAJOBS010002809">
    <property type="protein sequence ID" value="CAF4834818.1"/>
    <property type="molecule type" value="Genomic_DNA"/>
</dbReference>
<evidence type="ECO:0000256" key="1">
    <source>
        <dbReference type="ARBA" id="ARBA00008455"/>
    </source>
</evidence>
<protein>
    <recommendedName>
        <fullName evidence="2">Peptidase C1A papain C-terminal domain-containing protein</fullName>
    </recommendedName>
</protein>
<name>A0A818NAU4_9BILA</name>
<dbReference type="InterPro" id="IPR000668">
    <property type="entry name" value="Peptidase_C1A_C"/>
</dbReference>
<dbReference type="Pfam" id="PF00112">
    <property type="entry name" value="Peptidase_C1"/>
    <property type="match status" value="1"/>
</dbReference>
<dbReference type="InterPro" id="IPR013128">
    <property type="entry name" value="Peptidase_C1A"/>
</dbReference>
<dbReference type="InterPro" id="IPR001611">
    <property type="entry name" value="Leu-rich_rpt"/>
</dbReference>
<accession>A0A818NAU4</accession>
<organism evidence="3 5">
    <name type="scientific">Rotaria socialis</name>
    <dbReference type="NCBI Taxonomy" id="392032"/>
    <lineage>
        <taxon>Eukaryota</taxon>
        <taxon>Metazoa</taxon>
        <taxon>Spiralia</taxon>
        <taxon>Gnathifera</taxon>
        <taxon>Rotifera</taxon>
        <taxon>Eurotatoria</taxon>
        <taxon>Bdelloidea</taxon>
        <taxon>Philodinida</taxon>
        <taxon>Philodinidae</taxon>
        <taxon>Rotaria</taxon>
    </lineage>
</organism>
<comment type="caution">
    <text evidence="3">The sequence shown here is derived from an EMBL/GenBank/DDBJ whole genome shotgun (WGS) entry which is preliminary data.</text>
</comment>
<dbReference type="PROSITE" id="PS51450">
    <property type="entry name" value="LRR"/>
    <property type="match status" value="1"/>
</dbReference>
<dbReference type="Gene3D" id="3.90.70.10">
    <property type="entry name" value="Cysteine proteinases"/>
    <property type="match status" value="1"/>
</dbReference>
<dbReference type="EMBL" id="CAJNYV010003716">
    <property type="protein sequence ID" value="CAF3603550.1"/>
    <property type="molecule type" value="Genomic_DNA"/>
</dbReference>
<comment type="similarity">
    <text evidence="1">Belongs to the peptidase C1 family.</text>
</comment>
<dbReference type="PANTHER" id="PTHR12411">
    <property type="entry name" value="CYSTEINE PROTEASE FAMILY C1-RELATED"/>
    <property type="match status" value="1"/>
</dbReference>
<evidence type="ECO:0000259" key="2">
    <source>
        <dbReference type="SMART" id="SM00645"/>
    </source>
</evidence>
<dbReference type="Proteomes" id="UP000663865">
    <property type="component" value="Unassembled WGS sequence"/>
</dbReference>
<dbReference type="SUPFAM" id="SSF54001">
    <property type="entry name" value="Cysteine proteinases"/>
    <property type="match status" value="1"/>
</dbReference>
<dbReference type="InterPro" id="IPR025660">
    <property type="entry name" value="Pept_his_AS"/>
</dbReference>
<dbReference type="SMART" id="SM00645">
    <property type="entry name" value="Pept_C1"/>
    <property type="match status" value="1"/>
</dbReference>
<dbReference type="SUPFAM" id="SSF52058">
    <property type="entry name" value="L domain-like"/>
    <property type="match status" value="1"/>
</dbReference>
<evidence type="ECO:0000313" key="5">
    <source>
        <dbReference type="Proteomes" id="UP000663865"/>
    </source>
</evidence>
<reference evidence="3" key="1">
    <citation type="submission" date="2021-02" db="EMBL/GenBank/DDBJ databases">
        <authorList>
            <person name="Nowell W R."/>
        </authorList>
    </citation>
    <scope>NUCLEOTIDE SEQUENCE</scope>
</reference>
<dbReference type="AlphaFoldDB" id="A0A818NAU4"/>
<dbReference type="Gene3D" id="3.80.10.10">
    <property type="entry name" value="Ribonuclease Inhibitor"/>
    <property type="match status" value="1"/>
</dbReference>
<dbReference type="CDD" id="cd02619">
    <property type="entry name" value="Peptidase_C1"/>
    <property type="match status" value="1"/>
</dbReference>
<dbReference type="GO" id="GO:0008234">
    <property type="term" value="F:cysteine-type peptidase activity"/>
    <property type="evidence" value="ECO:0007669"/>
    <property type="project" value="InterPro"/>
</dbReference>
<dbReference type="GO" id="GO:0006508">
    <property type="term" value="P:proteolysis"/>
    <property type="evidence" value="ECO:0007669"/>
    <property type="project" value="InterPro"/>
</dbReference>
<proteinExistence type="inferred from homology"/>